<dbReference type="OrthoDB" id="8443386at2"/>
<evidence type="ECO:0000313" key="4">
    <source>
        <dbReference type="Proteomes" id="UP000247454"/>
    </source>
</evidence>
<dbReference type="SUPFAM" id="SSF53850">
    <property type="entry name" value="Periplasmic binding protein-like II"/>
    <property type="match status" value="1"/>
</dbReference>
<proteinExistence type="inferred from homology"/>
<dbReference type="EMBL" id="QJTF01000006">
    <property type="protein sequence ID" value="PYE88677.1"/>
    <property type="molecule type" value="Genomic_DNA"/>
</dbReference>
<feature type="signal peptide" evidence="2">
    <location>
        <begin position="1"/>
        <end position="30"/>
    </location>
</feature>
<dbReference type="CDD" id="cd13578">
    <property type="entry name" value="PBP2_Bug27"/>
    <property type="match status" value="1"/>
</dbReference>
<reference evidence="3 4" key="1">
    <citation type="submission" date="2018-06" db="EMBL/GenBank/DDBJ databases">
        <title>Genomic Encyclopedia of Type Strains, Phase III (KMG-III): the genomes of soil and plant-associated and newly described type strains.</title>
        <authorList>
            <person name="Whitman W."/>
        </authorList>
    </citation>
    <scope>NUCLEOTIDE SEQUENCE [LARGE SCALE GENOMIC DNA]</scope>
    <source>
        <strain evidence="3 4">ORS 1419</strain>
    </source>
</reference>
<organism evidence="3 4">
    <name type="scientific">Phyllobacterium leguminum</name>
    <dbReference type="NCBI Taxonomy" id="314237"/>
    <lineage>
        <taxon>Bacteria</taxon>
        <taxon>Pseudomonadati</taxon>
        <taxon>Pseudomonadota</taxon>
        <taxon>Alphaproteobacteria</taxon>
        <taxon>Hyphomicrobiales</taxon>
        <taxon>Phyllobacteriaceae</taxon>
        <taxon>Phyllobacterium</taxon>
    </lineage>
</organism>
<dbReference type="PANTHER" id="PTHR42928:SF5">
    <property type="entry name" value="BLR1237 PROTEIN"/>
    <property type="match status" value="1"/>
</dbReference>
<evidence type="ECO:0000256" key="2">
    <source>
        <dbReference type="SAM" id="SignalP"/>
    </source>
</evidence>
<comment type="caution">
    <text evidence="3">The sequence shown here is derived from an EMBL/GenBank/DDBJ whole genome shotgun (WGS) entry which is preliminary data.</text>
</comment>
<evidence type="ECO:0000256" key="1">
    <source>
        <dbReference type="ARBA" id="ARBA00006987"/>
    </source>
</evidence>
<accession>A0A318T6N0</accession>
<dbReference type="Proteomes" id="UP000247454">
    <property type="component" value="Unassembled WGS sequence"/>
</dbReference>
<gene>
    <name evidence="3" type="ORF">C7477_10647</name>
</gene>
<keyword evidence="3" id="KW-0675">Receptor</keyword>
<keyword evidence="2" id="KW-0732">Signal</keyword>
<dbReference type="Gene3D" id="3.40.190.10">
    <property type="entry name" value="Periplasmic binding protein-like II"/>
    <property type="match status" value="1"/>
</dbReference>
<dbReference type="InterPro" id="IPR005064">
    <property type="entry name" value="BUG"/>
</dbReference>
<name>A0A318T6N0_9HYPH</name>
<protein>
    <submittedName>
        <fullName evidence="3">Tripartite-type tricarboxylate transporter receptor subunit TctC</fullName>
    </submittedName>
</protein>
<feature type="chain" id="PRO_5016371608" evidence="2">
    <location>
        <begin position="31"/>
        <end position="330"/>
    </location>
</feature>
<dbReference type="AlphaFoldDB" id="A0A318T6N0"/>
<evidence type="ECO:0000313" key="3">
    <source>
        <dbReference type="EMBL" id="PYE88677.1"/>
    </source>
</evidence>
<dbReference type="InterPro" id="IPR042100">
    <property type="entry name" value="Bug_dom1"/>
</dbReference>
<sequence length="330" mass="34295">MAFSMITRRALMAIGTTMLASLALNSPASAQQFPERAVTLVVPFAAGGSTDVVARIIAEKMSAGLGQQVIVENVGGAGGSLGAGRVARAEPDGYTILMGTVATHALNPLIFKTKPYDAEKDFAPVSLLAIVPNVLVVNPKLPAKDVAELLALLKADPDGQSYASSGNGTPLHLSGELFKSMAGVNMQHVPYKGSGPALNDVIGNQVPIMFDNLPSSSGHIKAGTLRALAVTTKERAASFPDVPTVAESGIPGYETYTWNALFAPAGTPPEVVAKLNEAANNAMKDPAVVARMKDFSATIVGSTPEELGKHVTAELAKWKPVVESAKIELD</sequence>
<dbReference type="Pfam" id="PF03401">
    <property type="entry name" value="TctC"/>
    <property type="match status" value="1"/>
</dbReference>
<dbReference type="PIRSF" id="PIRSF017082">
    <property type="entry name" value="YflP"/>
    <property type="match status" value="1"/>
</dbReference>
<keyword evidence="4" id="KW-1185">Reference proteome</keyword>
<dbReference type="PANTHER" id="PTHR42928">
    <property type="entry name" value="TRICARBOXYLATE-BINDING PROTEIN"/>
    <property type="match status" value="1"/>
</dbReference>
<comment type="similarity">
    <text evidence="1">Belongs to the UPF0065 (bug) family.</text>
</comment>
<dbReference type="Gene3D" id="3.40.190.150">
    <property type="entry name" value="Bordetella uptake gene, domain 1"/>
    <property type="match status" value="1"/>
</dbReference>